<evidence type="ECO:0000313" key="4">
    <source>
        <dbReference type="EMBL" id="GAA2725462.1"/>
    </source>
</evidence>
<accession>A0ABN3U6B7</accession>
<feature type="domain" description="FAD-binding" evidence="3">
    <location>
        <begin position="74"/>
        <end position="304"/>
    </location>
</feature>
<proteinExistence type="predicted"/>
<gene>
    <name evidence="4" type="ORF">GCM10010315_57620</name>
</gene>
<protein>
    <submittedName>
        <fullName evidence="4">NAD(P)/FAD-dependent oxidoreductase</fullName>
    </submittedName>
</protein>
<dbReference type="Proteomes" id="UP001500886">
    <property type="component" value="Unassembled WGS sequence"/>
</dbReference>
<dbReference type="PANTHER" id="PTHR13789">
    <property type="entry name" value="MONOOXYGENASE"/>
    <property type="match status" value="1"/>
</dbReference>
<evidence type="ECO:0000256" key="2">
    <source>
        <dbReference type="ARBA" id="ARBA00023033"/>
    </source>
</evidence>
<keyword evidence="1" id="KW-0560">Oxidoreductase</keyword>
<dbReference type="Gene3D" id="3.50.50.60">
    <property type="entry name" value="FAD/NAD(P)-binding domain"/>
    <property type="match status" value="1"/>
</dbReference>
<name>A0ABN3U6B7_9ACTN</name>
<keyword evidence="2" id="KW-0503">Monooxygenase</keyword>
<organism evidence="4 5">
    <name type="scientific">Streptomyces luteosporeus</name>
    <dbReference type="NCBI Taxonomy" id="173856"/>
    <lineage>
        <taxon>Bacteria</taxon>
        <taxon>Bacillati</taxon>
        <taxon>Actinomycetota</taxon>
        <taxon>Actinomycetes</taxon>
        <taxon>Kitasatosporales</taxon>
        <taxon>Streptomycetaceae</taxon>
        <taxon>Streptomyces</taxon>
    </lineage>
</organism>
<evidence type="ECO:0000313" key="5">
    <source>
        <dbReference type="Proteomes" id="UP001500886"/>
    </source>
</evidence>
<keyword evidence="5" id="KW-1185">Reference proteome</keyword>
<dbReference type="EMBL" id="BAAASL010000030">
    <property type="protein sequence ID" value="GAA2725462.1"/>
    <property type="molecule type" value="Genomic_DNA"/>
</dbReference>
<sequence length="354" mass="39317">MTVLEQAPSPRTTGSAITVWSGGVGILRALGVRTDGLGARIDQLETRTDDGEHLYSIDVGHAARRLGHPSITAPRRELLARLAEGLPEGTIAYGRRFVRAKEGGCGVQAVFADGGTAEGDLLIGADGHHSAVRRQLWGQDPAVPAGWATWQGLADHRHRITGPHHGLMINGRAGFCGLLPAGPDTLQWWFSFPWRPGAPDVPALPLLRERFARWAAPVPAVLEGLREAEIETFPHHTHRIRRVWGTERSTLLGDAAHTMPPIVAQGANQTLEDAWVLARLLAHRPGNLTAALRRYEHLRSRRVSPIARLAATEYTYRYHPPRYDRLVPSPLVTRAYARWLYATSDYLRGRRRWW</sequence>
<comment type="caution">
    <text evidence="4">The sequence shown here is derived from an EMBL/GenBank/DDBJ whole genome shotgun (WGS) entry which is preliminary data.</text>
</comment>
<dbReference type="PANTHER" id="PTHR13789:SF309">
    <property type="entry name" value="PUTATIVE (AFU_ORTHOLOGUE AFUA_6G14510)-RELATED"/>
    <property type="match status" value="1"/>
</dbReference>
<evidence type="ECO:0000256" key="1">
    <source>
        <dbReference type="ARBA" id="ARBA00023002"/>
    </source>
</evidence>
<dbReference type="SUPFAM" id="SSF51905">
    <property type="entry name" value="FAD/NAD(P)-binding domain"/>
    <property type="match status" value="1"/>
</dbReference>
<dbReference type="Pfam" id="PF01494">
    <property type="entry name" value="FAD_binding_3"/>
    <property type="match status" value="1"/>
</dbReference>
<dbReference type="InterPro" id="IPR036188">
    <property type="entry name" value="FAD/NAD-bd_sf"/>
</dbReference>
<evidence type="ECO:0000259" key="3">
    <source>
        <dbReference type="Pfam" id="PF01494"/>
    </source>
</evidence>
<reference evidence="4 5" key="1">
    <citation type="journal article" date="2019" name="Int. J. Syst. Evol. Microbiol.">
        <title>The Global Catalogue of Microorganisms (GCM) 10K type strain sequencing project: providing services to taxonomists for standard genome sequencing and annotation.</title>
        <authorList>
            <consortium name="The Broad Institute Genomics Platform"/>
            <consortium name="The Broad Institute Genome Sequencing Center for Infectious Disease"/>
            <person name="Wu L."/>
            <person name="Ma J."/>
        </authorList>
    </citation>
    <scope>NUCLEOTIDE SEQUENCE [LARGE SCALE GENOMIC DNA]</scope>
    <source>
        <strain evidence="4 5">JCM 4542</strain>
    </source>
</reference>
<dbReference type="InterPro" id="IPR050493">
    <property type="entry name" value="FAD-dep_Monooxygenase_BioMet"/>
</dbReference>
<dbReference type="InterPro" id="IPR002938">
    <property type="entry name" value="FAD-bd"/>
</dbReference>